<gene>
    <name evidence="8" type="ORF">STCU_03760</name>
</gene>
<dbReference type="GO" id="GO:0008898">
    <property type="term" value="F:S-adenosylmethionine-homocysteine S-methyltransferase activity"/>
    <property type="evidence" value="ECO:0007669"/>
    <property type="project" value="TreeGrafter"/>
</dbReference>
<dbReference type="Gene3D" id="3.20.20.330">
    <property type="entry name" value="Homocysteine-binding-like domain"/>
    <property type="match status" value="1"/>
</dbReference>
<dbReference type="PANTHER" id="PTHR46015">
    <property type="entry name" value="ZGC:172121"/>
    <property type="match status" value="1"/>
</dbReference>
<evidence type="ECO:0000256" key="5">
    <source>
        <dbReference type="PROSITE-ProRule" id="PRU00333"/>
    </source>
</evidence>
<keyword evidence="4 5" id="KW-0862">Zinc</keyword>
<evidence type="ECO:0000313" key="8">
    <source>
        <dbReference type="EMBL" id="EPY30943.1"/>
    </source>
</evidence>
<accession>S9UPY8</accession>
<evidence type="ECO:0000313" key="9">
    <source>
        <dbReference type="Proteomes" id="UP000015354"/>
    </source>
</evidence>
<evidence type="ECO:0000256" key="2">
    <source>
        <dbReference type="ARBA" id="ARBA00022679"/>
    </source>
</evidence>
<feature type="binding site" evidence="5">
    <location>
        <position position="298"/>
    </location>
    <ligand>
        <name>Zn(2+)</name>
        <dbReference type="ChEBI" id="CHEBI:29105"/>
    </ligand>
</feature>
<evidence type="ECO:0000256" key="4">
    <source>
        <dbReference type="ARBA" id="ARBA00022833"/>
    </source>
</evidence>
<protein>
    <submittedName>
        <fullName evidence="8">Homocysteine S-methyltransferase</fullName>
    </submittedName>
    <submittedName>
        <fullName evidence="7">Homocysteine Smethyltransferase</fullName>
    </submittedName>
</protein>
<dbReference type="GO" id="GO:0032259">
    <property type="term" value="P:methylation"/>
    <property type="evidence" value="ECO:0007669"/>
    <property type="project" value="UniProtKB-KW"/>
</dbReference>
<proteinExistence type="predicted"/>
<dbReference type="OrthoDB" id="261426at2759"/>
<name>S9UPY8_9TRYP</name>
<evidence type="ECO:0000256" key="1">
    <source>
        <dbReference type="ARBA" id="ARBA00022603"/>
    </source>
</evidence>
<dbReference type="AlphaFoldDB" id="S9UPY8"/>
<dbReference type="InterPro" id="IPR036589">
    <property type="entry name" value="HCY_dom_sf"/>
</dbReference>
<feature type="binding site" evidence="5">
    <location>
        <position position="232"/>
    </location>
    <ligand>
        <name>Zn(2+)</name>
        <dbReference type="ChEBI" id="CHEBI:29105"/>
    </ligand>
</feature>
<keyword evidence="3 5" id="KW-0479">Metal-binding</keyword>
<comment type="cofactor">
    <cofactor evidence="5">
        <name>Zn(2+)</name>
        <dbReference type="ChEBI" id="CHEBI:29105"/>
    </cofactor>
</comment>
<dbReference type="GO" id="GO:0046872">
    <property type="term" value="F:metal ion binding"/>
    <property type="evidence" value="ECO:0007669"/>
    <property type="project" value="UniProtKB-KW"/>
</dbReference>
<organism evidence="8 9">
    <name type="scientific">Strigomonas culicis</name>
    <dbReference type="NCBI Taxonomy" id="28005"/>
    <lineage>
        <taxon>Eukaryota</taxon>
        <taxon>Discoba</taxon>
        <taxon>Euglenozoa</taxon>
        <taxon>Kinetoplastea</taxon>
        <taxon>Metakinetoplastina</taxon>
        <taxon>Trypanosomatida</taxon>
        <taxon>Trypanosomatidae</taxon>
        <taxon>Strigomonadinae</taxon>
        <taxon>Strigomonas</taxon>
    </lineage>
</organism>
<feature type="domain" description="Hcy-binding" evidence="6">
    <location>
        <begin position="2"/>
        <end position="313"/>
    </location>
</feature>
<dbReference type="EMBL" id="ATMH01003760">
    <property type="protein sequence ID" value="EPY30943.1"/>
    <property type="molecule type" value="Genomic_DNA"/>
</dbReference>
<evidence type="ECO:0000256" key="3">
    <source>
        <dbReference type="ARBA" id="ARBA00022723"/>
    </source>
</evidence>
<dbReference type="Pfam" id="PF02574">
    <property type="entry name" value="S-methyl_trans"/>
    <property type="match status" value="1"/>
</dbReference>
<evidence type="ECO:0000259" key="6">
    <source>
        <dbReference type="PROSITE" id="PS50970"/>
    </source>
</evidence>
<feature type="binding site" evidence="5">
    <location>
        <position position="299"/>
    </location>
    <ligand>
        <name>Zn(2+)</name>
        <dbReference type="ChEBI" id="CHEBI:29105"/>
    </ligand>
</feature>
<dbReference type="EMBL" id="KC140174">
    <property type="protein sequence ID" value="AGT02422.1"/>
    <property type="molecule type" value="Genomic_DNA"/>
</dbReference>
<reference evidence="8" key="3">
    <citation type="submission" date="2013-03" db="EMBL/GenBank/DDBJ databases">
        <authorList>
            <person name="Motta M.C.M."/>
            <person name="Martins A.C.A."/>
            <person name="Preta C.M.C.C."/>
            <person name="Silva R."/>
            <person name="de Souza S.S."/>
            <person name="Klein C.C."/>
            <person name="de Almeida L.G.P."/>
            <person name="Cunha O.L."/>
            <person name="Colabardini A.C."/>
            <person name="Lima B.A."/>
            <person name="Machado C.R."/>
            <person name="Soares C.M.A."/>
            <person name="de Menezes C.B.A."/>
            <person name="Bartolomeu D.C."/>
            <person name="Grisard E.C."/>
            <person name="Fantinatti-Garboggini F."/>
            <person name="Rodrigues-Luiz G.F."/>
            <person name="Wagner G."/>
            <person name="Goldman G.H."/>
            <person name="Fietto J.L.R."/>
            <person name="Ciapina L.P."/>
            <person name="Brocchi M."/>
            <person name="Elias M.C."/>
            <person name="Goldman M.H.S."/>
            <person name="Sagot M.-F."/>
            <person name="Pereira M."/>
            <person name="Stoco P.H."/>
            <person name="Teixeira S.M.R."/>
            <person name="de Mendonca-Neto R.P."/>
            <person name="Maciel T.E.F."/>
            <person name="Mendes T.A.O."/>
            <person name="Urmenyi T.P."/>
            <person name="Teixeira M.M.G."/>
            <person name="de Camargo E.F.P."/>
            <person name="de Sousa W."/>
            <person name="Schenkman S."/>
            <person name="de Vasconcelos A.T.R."/>
        </authorList>
    </citation>
    <scope>NUCLEOTIDE SEQUENCE</scope>
</reference>
<dbReference type="NCBIfam" id="NF007020">
    <property type="entry name" value="PRK09485.1"/>
    <property type="match status" value="1"/>
</dbReference>
<reference evidence="8 9" key="2">
    <citation type="journal article" date="2013" name="PLoS ONE">
        <title>Predicting the Proteins of Angomonas deanei, Strigomonas culicis and Their Respective Endosymbionts Reveals New Aspects of the Trypanosomatidae Family.</title>
        <authorList>
            <person name="Motta M.C."/>
            <person name="Martins A.C."/>
            <person name="de Souza S.S."/>
            <person name="Catta-Preta C.M."/>
            <person name="Silva R."/>
            <person name="Klein C.C."/>
            <person name="de Almeida L.G."/>
            <person name="de Lima Cunha O."/>
            <person name="Ciapina L.P."/>
            <person name="Brocchi M."/>
            <person name="Colabardini A.C."/>
            <person name="de Araujo Lima B."/>
            <person name="Machado C.R."/>
            <person name="de Almeida Soares C.M."/>
            <person name="Probst C.M."/>
            <person name="de Menezes C.B."/>
            <person name="Thompson C.E."/>
            <person name="Bartholomeu D.C."/>
            <person name="Gradia D.F."/>
            <person name="Pavoni D.P."/>
            <person name="Grisard E.C."/>
            <person name="Fantinatti-Garboggini F."/>
            <person name="Marchini F.K."/>
            <person name="Rodrigues-Luiz G.F."/>
            <person name="Wagner G."/>
            <person name="Goldman G.H."/>
            <person name="Fietto J.L."/>
            <person name="Elias M.C."/>
            <person name="Goldman M.H."/>
            <person name="Sagot M.F."/>
            <person name="Pereira M."/>
            <person name="Stoco P.H."/>
            <person name="de Mendonca-Neto R.P."/>
            <person name="Teixeira S.M."/>
            <person name="Maciel T.E."/>
            <person name="de Oliveira Mendes T.A."/>
            <person name="Urmenyi T.P."/>
            <person name="de Souza W."/>
            <person name="Schenkman S."/>
            <person name="de Vasconcelos A.T."/>
        </authorList>
    </citation>
    <scope>NUCLEOTIDE SEQUENCE [LARGE SCALE GENOMIC DNA]</scope>
</reference>
<reference evidence="7" key="1">
    <citation type="submission" date="2012-11" db="EMBL/GenBank/DDBJ databases">
        <title>Genomic Cooperation Between Trypanosomatids and Their Bacterial Endosymbionts in the Synthesis of Essential Amino Acids Heavily Influenced by Multiple Lateral Gene Transfer Events.</title>
        <authorList>
            <person name="Alves J.M.P."/>
            <person name="Klein C."/>
            <person name="Maia da Silva F."/>
            <person name="Costa Martins A.G."/>
            <person name="Serrano M.G."/>
            <person name="Buck G.A."/>
            <person name="Vasconcelos A.T.R."/>
            <person name="France-Sagot M."/>
            <person name="Teixeira M.M.G."/>
            <person name="Motta M.C.M."/>
            <person name="Camargo E.P."/>
        </authorList>
    </citation>
    <scope>NUCLEOTIDE SEQUENCE</scope>
</reference>
<evidence type="ECO:0000313" key="7">
    <source>
        <dbReference type="EMBL" id="AGT02422.1"/>
    </source>
</evidence>
<dbReference type="Proteomes" id="UP000015354">
    <property type="component" value="Unassembled WGS sequence"/>
</dbReference>
<dbReference type="SUPFAM" id="SSF82282">
    <property type="entry name" value="Homocysteine S-methyltransferase"/>
    <property type="match status" value="1"/>
</dbReference>
<keyword evidence="1 5" id="KW-0489">Methyltransferase</keyword>
<dbReference type="GO" id="GO:0033528">
    <property type="term" value="P:S-methylmethionine cycle"/>
    <property type="evidence" value="ECO:0007669"/>
    <property type="project" value="TreeGrafter"/>
</dbReference>
<dbReference type="PANTHER" id="PTHR46015:SF1">
    <property type="entry name" value="HOMOCYSTEINE S-METHYLTRANSFERASE-LIKE ISOFORM 1"/>
    <property type="match status" value="1"/>
</dbReference>
<keyword evidence="2 5" id="KW-0808">Transferase</keyword>
<dbReference type="InterPro" id="IPR003726">
    <property type="entry name" value="HCY_dom"/>
</dbReference>
<dbReference type="GO" id="GO:0009086">
    <property type="term" value="P:methionine biosynthetic process"/>
    <property type="evidence" value="ECO:0007669"/>
    <property type="project" value="TreeGrafter"/>
</dbReference>
<keyword evidence="9" id="KW-1185">Reference proteome</keyword>
<dbReference type="FunFam" id="3.20.20.330:FF:000002">
    <property type="entry name" value="Homocysteine S-methyltransferase"/>
    <property type="match status" value="1"/>
</dbReference>
<dbReference type="PROSITE" id="PS50970">
    <property type="entry name" value="HCY"/>
    <property type="match status" value="1"/>
</dbReference>
<dbReference type="InterPro" id="IPR051486">
    <property type="entry name" value="Hcy_S-methyltransferase"/>
</dbReference>
<sequence>MDIKTYLSDPKAMLVLDGALATELEERGCDLADPLWSGKVVLENPSLVYDVESHYLQSGARCLITASYQITPFSLMKHRGLTEAESVETIECTVQIAQQARDIFLNGWSDAPKPRVFIAGSVGPYGACQGDGSEYTGAYTRVPEELKAFHRGRITALLRAGVDFLAIETQPSSAEVEALLDLLHDEFPQALAFVAFTMHREDAHKLSDGTDLAALMPRINASDQIFAVGANCVALAQCGTTLEHLSTLTTKPLVAYPNSGEVYDAKEKKWHKLCPVTHTMTNESERWAKAGARLIGGCCRTRPRDISEIKAHLTSIGYKCDQ</sequence>